<evidence type="ECO:0008006" key="3">
    <source>
        <dbReference type="Google" id="ProtNLM"/>
    </source>
</evidence>
<name>A0ABP7T300_9SPHN</name>
<evidence type="ECO:0000313" key="1">
    <source>
        <dbReference type="EMBL" id="GAA4020238.1"/>
    </source>
</evidence>
<gene>
    <name evidence="1" type="ORF">GCM10022280_20670</name>
</gene>
<sequence length="347" mass="38179">MSIDLARLFGDPALYFHGYEGDHVRFLPMDRDSYERSIFLDRRIQIAPGQAYRVPLQPLLGHLAAQGFSAPRLNLIHHVGQCGSTLLARALDVTDRSLVLREPFHLRQVAVHGGAGFTSAYASGEWRAMLGLSLHMLGKRFDPAQPVIVKGNVPISMIGDAILEADPDRAAILLYFPLVDYCAAVLRTPNHLGWVQSVTRELRLAEDPLVGPIDGLDPGALVGALWFSLIKRYERILSQNGAARSLDANQLFDEPQATVAASARLFEVALSEEEIAERVSGPLFSSYAKDPSQAYAPEQRVERREAWKQDNAVLIDSARRWVGEAASRHGLPAALERPLLGDPAPLL</sequence>
<comment type="caution">
    <text evidence="1">The sequence shown here is derived from an EMBL/GenBank/DDBJ whole genome shotgun (WGS) entry which is preliminary data.</text>
</comment>
<reference evidence="2" key="1">
    <citation type="journal article" date="2019" name="Int. J. Syst. Evol. Microbiol.">
        <title>The Global Catalogue of Microorganisms (GCM) 10K type strain sequencing project: providing services to taxonomists for standard genome sequencing and annotation.</title>
        <authorList>
            <consortium name="The Broad Institute Genomics Platform"/>
            <consortium name="The Broad Institute Genome Sequencing Center for Infectious Disease"/>
            <person name="Wu L."/>
            <person name="Ma J."/>
        </authorList>
    </citation>
    <scope>NUCLEOTIDE SEQUENCE [LARGE SCALE GENOMIC DNA]</scope>
    <source>
        <strain evidence="2">JCM 17563</strain>
    </source>
</reference>
<accession>A0ABP7T300</accession>
<proteinExistence type="predicted"/>
<protein>
    <recommendedName>
        <fullName evidence="3">Sulfotransferase</fullName>
    </recommendedName>
</protein>
<evidence type="ECO:0000313" key="2">
    <source>
        <dbReference type="Proteomes" id="UP001500235"/>
    </source>
</evidence>
<dbReference type="Proteomes" id="UP001500235">
    <property type="component" value="Unassembled WGS sequence"/>
</dbReference>
<dbReference type="RefSeq" id="WP_344707336.1">
    <property type="nucleotide sequence ID" value="NZ_BAABBQ010000001.1"/>
</dbReference>
<keyword evidence="2" id="KW-1185">Reference proteome</keyword>
<dbReference type="EMBL" id="BAABBQ010000001">
    <property type="protein sequence ID" value="GAA4020238.1"/>
    <property type="molecule type" value="Genomic_DNA"/>
</dbReference>
<organism evidence="1 2">
    <name type="scientific">Sphingomonas swuensis</name>
    <dbReference type="NCBI Taxonomy" id="977800"/>
    <lineage>
        <taxon>Bacteria</taxon>
        <taxon>Pseudomonadati</taxon>
        <taxon>Pseudomonadota</taxon>
        <taxon>Alphaproteobacteria</taxon>
        <taxon>Sphingomonadales</taxon>
        <taxon>Sphingomonadaceae</taxon>
        <taxon>Sphingomonas</taxon>
    </lineage>
</organism>